<evidence type="ECO:0000256" key="4">
    <source>
        <dbReference type="ARBA" id="ARBA00022723"/>
    </source>
</evidence>
<evidence type="ECO:0000256" key="1">
    <source>
        <dbReference type="ARBA" id="ARBA00000707"/>
    </source>
</evidence>
<evidence type="ECO:0000256" key="14">
    <source>
        <dbReference type="PROSITE-ProRule" id="PRU00502"/>
    </source>
</evidence>
<feature type="domain" description="UBP-type" evidence="17">
    <location>
        <begin position="1"/>
        <end position="124"/>
    </location>
</feature>
<evidence type="ECO:0000313" key="19">
    <source>
        <dbReference type="Proteomes" id="UP000191024"/>
    </source>
</evidence>
<dbReference type="OrthoDB" id="289038at2759"/>
<keyword evidence="5 14" id="KW-0863">Zinc-finger</keyword>
<dbReference type="InterPro" id="IPR001394">
    <property type="entry name" value="Peptidase_C19_UCH"/>
</dbReference>
<dbReference type="InterPro" id="IPR050185">
    <property type="entry name" value="Ub_carboxyl-term_hydrolase"/>
</dbReference>
<evidence type="ECO:0000256" key="13">
    <source>
        <dbReference type="ARBA" id="ARBA00038490"/>
    </source>
</evidence>
<evidence type="ECO:0000313" key="18">
    <source>
        <dbReference type="EMBL" id="SCU78256.1"/>
    </source>
</evidence>
<dbReference type="GO" id="GO:0008270">
    <property type="term" value="F:zinc ion binding"/>
    <property type="evidence" value="ECO:0007669"/>
    <property type="project" value="UniProtKB-KW"/>
</dbReference>
<evidence type="ECO:0000256" key="6">
    <source>
        <dbReference type="ARBA" id="ARBA00022786"/>
    </source>
</evidence>
<dbReference type="InterPro" id="IPR038765">
    <property type="entry name" value="Papain-like_cys_pep_sf"/>
</dbReference>
<evidence type="ECO:0000256" key="3">
    <source>
        <dbReference type="ARBA" id="ARBA00022670"/>
    </source>
</evidence>
<evidence type="ECO:0000259" key="16">
    <source>
        <dbReference type="PROSITE" id="PS50235"/>
    </source>
</evidence>
<comment type="catalytic activity">
    <reaction evidence="1 15">
        <text>Thiol-dependent hydrolysis of ester, thioester, amide, peptide and isopeptide bonds formed by the C-terminal Gly of ubiquitin (a 76-residue protein attached to proteins as an intracellular targeting signal).</text>
        <dbReference type="EC" id="3.4.19.12"/>
    </reaction>
</comment>
<keyword evidence="8 15" id="KW-0788">Thiol protease</keyword>
<evidence type="ECO:0000256" key="5">
    <source>
        <dbReference type="ARBA" id="ARBA00022771"/>
    </source>
</evidence>
<dbReference type="InterPro" id="IPR028889">
    <property type="entry name" value="USP"/>
</dbReference>
<dbReference type="PANTHER" id="PTHR21646:SF33">
    <property type="entry name" value="UBIQUITIN CARBOXYL-TERMINAL HYDROLASE 22"/>
    <property type="match status" value="1"/>
</dbReference>
<dbReference type="Pfam" id="PF00443">
    <property type="entry name" value="UCH"/>
    <property type="match status" value="1"/>
</dbReference>
<dbReference type="AlphaFoldDB" id="A0A1G4INL8"/>
<dbReference type="Gene3D" id="3.90.70.10">
    <property type="entry name" value="Cysteine proteinases"/>
    <property type="match status" value="1"/>
</dbReference>
<dbReference type="PROSITE" id="PS00973">
    <property type="entry name" value="USP_2"/>
    <property type="match status" value="1"/>
</dbReference>
<keyword evidence="3 15" id="KW-0645">Protease</keyword>
<evidence type="ECO:0000256" key="15">
    <source>
        <dbReference type="RuleBase" id="RU366025"/>
    </source>
</evidence>
<keyword evidence="4" id="KW-0479">Metal-binding</keyword>
<dbReference type="Proteomes" id="UP000191024">
    <property type="component" value="Chromosome A"/>
</dbReference>
<dbReference type="SUPFAM" id="SSF57850">
    <property type="entry name" value="RING/U-box"/>
    <property type="match status" value="1"/>
</dbReference>
<dbReference type="InterPro" id="IPR018200">
    <property type="entry name" value="USP_CS"/>
</dbReference>
<keyword evidence="7 15" id="KW-0378">Hydrolase</keyword>
<keyword evidence="10" id="KW-0805">Transcription regulation</keyword>
<protein>
    <recommendedName>
        <fullName evidence="15">Ubiquitin carboxyl-terminal hydrolase</fullName>
        <ecNumber evidence="15">3.4.19.12</ecNumber>
    </recommendedName>
</protein>
<dbReference type="Pfam" id="PF02148">
    <property type="entry name" value="zf-UBP"/>
    <property type="match status" value="1"/>
</dbReference>
<organism evidence="18 19">
    <name type="scientific">Lachancea mirantina</name>
    <dbReference type="NCBI Taxonomy" id="1230905"/>
    <lineage>
        <taxon>Eukaryota</taxon>
        <taxon>Fungi</taxon>
        <taxon>Dikarya</taxon>
        <taxon>Ascomycota</taxon>
        <taxon>Saccharomycotina</taxon>
        <taxon>Saccharomycetes</taxon>
        <taxon>Saccharomycetales</taxon>
        <taxon>Saccharomycetaceae</taxon>
        <taxon>Lachancea</taxon>
    </lineage>
</organism>
<feature type="domain" description="USP" evidence="16">
    <location>
        <begin position="136"/>
        <end position="464"/>
    </location>
</feature>
<evidence type="ECO:0000259" key="17">
    <source>
        <dbReference type="PROSITE" id="PS50271"/>
    </source>
</evidence>
<dbReference type="Gene3D" id="3.30.40.10">
    <property type="entry name" value="Zinc/RING finger domain, C3HC4 (zinc finger)"/>
    <property type="match status" value="1"/>
</dbReference>
<comment type="similarity">
    <text evidence="13">Belongs to the peptidase C19 family. UBP8 subfamily.</text>
</comment>
<evidence type="ECO:0000256" key="10">
    <source>
        <dbReference type="ARBA" id="ARBA00023015"/>
    </source>
</evidence>
<evidence type="ECO:0000256" key="8">
    <source>
        <dbReference type="ARBA" id="ARBA00022807"/>
    </source>
</evidence>
<keyword evidence="11" id="KW-0804">Transcription</keyword>
<dbReference type="PROSITE" id="PS50271">
    <property type="entry name" value="ZF_UBP"/>
    <property type="match status" value="1"/>
</dbReference>
<dbReference type="InterPro" id="IPR001607">
    <property type="entry name" value="Znf_UBP"/>
</dbReference>
<dbReference type="GO" id="GO:0016579">
    <property type="term" value="P:protein deubiquitination"/>
    <property type="evidence" value="ECO:0007669"/>
    <property type="project" value="InterPro"/>
</dbReference>
<keyword evidence="9" id="KW-0862">Zinc</keyword>
<evidence type="ECO:0000256" key="11">
    <source>
        <dbReference type="ARBA" id="ARBA00023163"/>
    </source>
</evidence>
<dbReference type="STRING" id="1230905.A0A1G4INL8"/>
<proteinExistence type="inferred from homology"/>
<keyword evidence="12" id="KW-0539">Nucleus</keyword>
<keyword evidence="19" id="KW-1185">Reference proteome</keyword>
<dbReference type="GO" id="GO:0005634">
    <property type="term" value="C:nucleus"/>
    <property type="evidence" value="ECO:0007669"/>
    <property type="project" value="UniProtKB-SubCell"/>
</dbReference>
<dbReference type="GO" id="GO:0004843">
    <property type="term" value="F:cysteine-type deubiquitinase activity"/>
    <property type="evidence" value="ECO:0007669"/>
    <property type="project" value="UniProtKB-UniRule"/>
</dbReference>
<gene>
    <name evidence="18" type="ORF">LAMI_0A03994G</name>
</gene>
<evidence type="ECO:0000256" key="2">
    <source>
        <dbReference type="ARBA" id="ARBA00004123"/>
    </source>
</evidence>
<dbReference type="PANTHER" id="PTHR21646">
    <property type="entry name" value="UBIQUITIN CARBOXYL-TERMINAL HYDROLASE"/>
    <property type="match status" value="1"/>
</dbReference>
<sequence>MECPHIEQVFTNEKTRDGVLRTYNLILQIIDKCDMKNRVLHSMKCYECQEINAGATFMCLQCGICGCWNKQHFYAHSRSAGHIFGVNSSNGLLFCFKCGDYIGGSELIWQSSLMNEWPRVAAQTRDPPFWKRDGLCGLVNMGSTCFMSCILQTLAHNPYFSQHCLQQTHFAQCDLQDGTRCMSCAFDQVMSNFYGTSGADAGATASGRDLASQQQGFINLLICSWKMNKSLAGYSQQDAHEFWQFFLNQLHNDHTRIRGKKTASKSMAKSGSCDCIAHTTFEGLLRSSIRCSECQDDTTTTFDPIFDQSLDIKNKTTLEECLESFHKGEKLTDFNYKCQKCGSQQSPLKELSVARLAPIHVLQLKRFEHLVGGNSVKIDAFVSFPQYLNMGRFCYRDGVKTPPNMIYELIGVTTHGGSVNQGHYTSMCKIPGGQWFKFNDSMVTSIAESAVLKQQAYLLFYVLRPST</sequence>
<dbReference type="SUPFAM" id="SSF54001">
    <property type="entry name" value="Cysteine proteinases"/>
    <property type="match status" value="1"/>
</dbReference>
<evidence type="ECO:0000256" key="7">
    <source>
        <dbReference type="ARBA" id="ARBA00022801"/>
    </source>
</evidence>
<keyword evidence="6 15" id="KW-0833">Ubl conjugation pathway</keyword>
<dbReference type="GO" id="GO:0006508">
    <property type="term" value="P:proteolysis"/>
    <property type="evidence" value="ECO:0007669"/>
    <property type="project" value="UniProtKB-KW"/>
</dbReference>
<comment type="subcellular location">
    <subcellularLocation>
        <location evidence="2">Nucleus</location>
    </subcellularLocation>
</comment>
<dbReference type="SMART" id="SM00290">
    <property type="entry name" value="ZnF_UBP"/>
    <property type="match status" value="1"/>
</dbReference>
<dbReference type="EC" id="3.4.19.12" evidence="15"/>
<reference evidence="18 19" key="1">
    <citation type="submission" date="2016-03" db="EMBL/GenBank/DDBJ databases">
        <authorList>
            <person name="Devillers H."/>
        </authorList>
    </citation>
    <scope>NUCLEOTIDE SEQUENCE [LARGE SCALE GENOMIC DNA]</scope>
    <source>
        <strain evidence="18">CBS 11717</strain>
    </source>
</reference>
<evidence type="ECO:0000256" key="9">
    <source>
        <dbReference type="ARBA" id="ARBA00022833"/>
    </source>
</evidence>
<dbReference type="PROSITE" id="PS00972">
    <property type="entry name" value="USP_1"/>
    <property type="match status" value="1"/>
</dbReference>
<dbReference type="InterPro" id="IPR013083">
    <property type="entry name" value="Znf_RING/FYVE/PHD"/>
</dbReference>
<dbReference type="PROSITE" id="PS50235">
    <property type="entry name" value="USP_3"/>
    <property type="match status" value="1"/>
</dbReference>
<dbReference type="EMBL" id="LT598462">
    <property type="protein sequence ID" value="SCU78256.1"/>
    <property type="molecule type" value="Genomic_DNA"/>
</dbReference>
<name>A0A1G4INL8_9SACH</name>
<evidence type="ECO:0000256" key="12">
    <source>
        <dbReference type="ARBA" id="ARBA00023242"/>
    </source>
</evidence>
<accession>A0A1G4INL8</accession>